<feature type="transmembrane region" description="Helical" evidence="9">
    <location>
        <begin position="157"/>
        <end position="176"/>
    </location>
</feature>
<evidence type="ECO:0000259" key="10">
    <source>
        <dbReference type="Pfam" id="PF00361"/>
    </source>
</evidence>
<evidence type="ECO:0000313" key="11">
    <source>
        <dbReference type="EMBL" id="AKI07548.1"/>
    </source>
</evidence>
<feature type="transmembrane region" description="Helical" evidence="9">
    <location>
        <begin position="478"/>
        <end position="502"/>
    </location>
</feature>
<dbReference type="Pfam" id="PF00361">
    <property type="entry name" value="Proton_antipo_M"/>
    <property type="match status" value="1"/>
</dbReference>
<dbReference type="InterPro" id="IPR003945">
    <property type="entry name" value="NU5C-like"/>
</dbReference>
<sequence length="527" mass="60005">MNVSIFFVFGFIFFVCVFLFFVVYGVFYFVFMEWYFLSLKFNFYVGSFFFSVVLLFVTLSVILFSTYYMEGELNMTYFLLVFWVFVMSMFFLNFSVGVLSILVSWDVLGVSSFFLVLFYNNWDSCSGAMNTVLTNRVGDFFLFLFMCFFFFGSQGFYSMVYGGLVVVGFLVLAGFTKSAQFPFSGWLPKAMSAPTPVSALVHSSTLVTAGLILMMSFTGLILSYGVCLIVFGFGLLTMFFSSICALVEQDMKKVVALSTLSQMGFSMMTLGMGLYFVSLMHLVSHALFKSCLFIQVGIVIHSYFSQQDSRNYVGLGECFYFVQLQMLVTLFCLCGLFFTSGSVTKDVILEFFFWSSWSWVVGLIFFVGVFFTFLYSYRLFDSFFKSYSFSLGVGHVSLMMGVFSFFLIVMSVVGLWWLVGNFVMVPVLYLYVDIYVPLVYLIFVFLVVSVVVVVFLVEFKFKFLVDYSAKQFGWTGGLVKFFDVGVNYFLVGMLSVLGSFSLVLGQIFKNYSISIVVVVFLVLVFIV</sequence>
<evidence type="ECO:0000256" key="7">
    <source>
        <dbReference type="ARBA" id="ARBA00031027"/>
    </source>
</evidence>
<keyword evidence="4 9" id="KW-0812">Transmembrane</keyword>
<evidence type="ECO:0000256" key="2">
    <source>
        <dbReference type="ARBA" id="ARBA00004141"/>
    </source>
</evidence>
<reference evidence="11" key="1">
    <citation type="submission" date="2015-01" db="EMBL/GenBank/DDBJ databases">
        <title>The complete mitochondrial genome of Oxyuris equi(Nematoda: Oxyurida): Compared with other pinworms Enterobius vermicularis and Wellcomia siamensis.</title>
        <authorList>
            <person name="Zhang Y."/>
            <person name="Chang Q.C."/>
            <person name="Xu W."/>
            <person name="Wang C."/>
        </authorList>
    </citation>
    <scope>NUCLEOTIDE SEQUENCE</scope>
</reference>
<feature type="transmembrane region" description="Helical" evidence="9">
    <location>
        <begin position="438"/>
        <end position="457"/>
    </location>
</feature>
<comment type="function">
    <text evidence="1">Core subunit of the mitochondrial membrane respiratory chain NADH dehydrogenase (Complex I) that is believed to belong to the minimal assembly required for catalysis. Complex I functions in the transfer of electrons from NADH to the respiratory chain. The immediate electron acceptor for the enzyme is believed to be ubiquinone.</text>
</comment>
<accession>A0A0G2T6E6</accession>
<evidence type="ECO:0000256" key="4">
    <source>
        <dbReference type="ARBA" id="ARBA00022692"/>
    </source>
</evidence>
<evidence type="ECO:0000256" key="9">
    <source>
        <dbReference type="SAM" id="Phobius"/>
    </source>
</evidence>
<dbReference type="PRINTS" id="PR01434">
    <property type="entry name" value="NADHDHGNASE5"/>
</dbReference>
<feature type="transmembrane region" description="Helical" evidence="9">
    <location>
        <begin position="43"/>
        <end position="64"/>
    </location>
</feature>
<geneLocation type="mitochondrion" evidence="11"/>
<dbReference type="EC" id="7.1.1.2" evidence="3"/>
<feature type="transmembrane region" description="Helical" evidence="9">
    <location>
        <begin position="7"/>
        <end position="31"/>
    </location>
</feature>
<evidence type="ECO:0000256" key="6">
    <source>
        <dbReference type="ARBA" id="ARBA00023136"/>
    </source>
</evidence>
<dbReference type="GO" id="GO:0008137">
    <property type="term" value="F:NADH dehydrogenase (ubiquinone) activity"/>
    <property type="evidence" value="ECO:0007669"/>
    <property type="project" value="UniProtKB-EC"/>
</dbReference>
<feature type="transmembrane region" description="Helical" evidence="9">
    <location>
        <begin position="254"/>
        <end position="276"/>
    </location>
</feature>
<dbReference type="AlphaFoldDB" id="A0A0G2T6E6"/>
<dbReference type="GO" id="GO:0042773">
    <property type="term" value="P:ATP synthesis coupled electron transport"/>
    <property type="evidence" value="ECO:0007669"/>
    <property type="project" value="InterPro"/>
</dbReference>
<evidence type="ECO:0000256" key="1">
    <source>
        <dbReference type="ARBA" id="ARBA00003257"/>
    </source>
</evidence>
<comment type="subcellular location">
    <subcellularLocation>
        <location evidence="2">Membrane</location>
        <topology evidence="2">Multi-pass membrane protein</topology>
    </subcellularLocation>
</comment>
<keyword evidence="5 9" id="KW-1133">Transmembrane helix</keyword>
<feature type="domain" description="NADH:quinone oxidoreductase/Mrp antiporter transmembrane" evidence="10">
    <location>
        <begin position="98"/>
        <end position="371"/>
    </location>
</feature>
<organism evidence="11">
    <name type="scientific">Oxyuris equi</name>
    <dbReference type="NCBI Taxonomy" id="132389"/>
    <lineage>
        <taxon>Eukaryota</taxon>
        <taxon>Metazoa</taxon>
        <taxon>Ecdysozoa</taxon>
        <taxon>Nematoda</taxon>
        <taxon>Chromadorea</taxon>
        <taxon>Rhabditida</taxon>
        <taxon>Spirurina</taxon>
        <taxon>Oxyuridomorpha</taxon>
        <taxon>Oxyuroidea</taxon>
        <taxon>Oxyuridae</taxon>
        <taxon>Oxyuris</taxon>
    </lineage>
</organism>
<feature type="transmembrane region" description="Helical" evidence="9">
    <location>
        <begin position="221"/>
        <end position="247"/>
    </location>
</feature>
<evidence type="ECO:0000256" key="3">
    <source>
        <dbReference type="ARBA" id="ARBA00012944"/>
    </source>
</evidence>
<feature type="transmembrane region" description="Helical" evidence="9">
    <location>
        <begin position="282"/>
        <end position="306"/>
    </location>
</feature>
<feature type="transmembrane region" description="Helical" evidence="9">
    <location>
        <begin position="76"/>
        <end position="96"/>
    </location>
</feature>
<dbReference type="GO" id="GO:0003954">
    <property type="term" value="F:NADH dehydrogenase activity"/>
    <property type="evidence" value="ECO:0007669"/>
    <property type="project" value="TreeGrafter"/>
</dbReference>
<gene>
    <name evidence="11" type="primary">NAD5</name>
</gene>
<evidence type="ECO:0000256" key="5">
    <source>
        <dbReference type="ARBA" id="ARBA00022989"/>
    </source>
</evidence>
<dbReference type="InterPro" id="IPR001750">
    <property type="entry name" value="ND/Mrp_TM"/>
</dbReference>
<feature type="transmembrane region" description="Helical" evidence="9">
    <location>
        <begin position="351"/>
        <end position="375"/>
    </location>
</feature>
<keyword evidence="11" id="KW-0496">Mitochondrion</keyword>
<dbReference type="PANTHER" id="PTHR42829">
    <property type="entry name" value="NADH-UBIQUINONE OXIDOREDUCTASE CHAIN 5"/>
    <property type="match status" value="1"/>
</dbReference>
<evidence type="ECO:0000256" key="8">
    <source>
        <dbReference type="ARBA" id="ARBA00049551"/>
    </source>
</evidence>
<name>A0A0G2T6E6_9BILA</name>
<feature type="transmembrane region" description="Helical" evidence="9">
    <location>
        <begin position="102"/>
        <end position="120"/>
    </location>
</feature>
<feature type="transmembrane region" description="Helical" evidence="9">
    <location>
        <begin position="396"/>
        <end position="418"/>
    </location>
</feature>
<dbReference type="GO" id="GO:0016020">
    <property type="term" value="C:membrane"/>
    <property type="evidence" value="ECO:0007669"/>
    <property type="project" value="UniProtKB-SubCell"/>
</dbReference>
<feature type="transmembrane region" description="Helical" evidence="9">
    <location>
        <begin position="132"/>
        <end position="151"/>
    </location>
</feature>
<keyword evidence="6 9" id="KW-0472">Membrane</keyword>
<proteinExistence type="predicted"/>
<dbReference type="EMBL" id="KP404095">
    <property type="protein sequence ID" value="AKI07548.1"/>
    <property type="molecule type" value="Genomic_DNA"/>
</dbReference>
<comment type="catalytic activity">
    <reaction evidence="8">
        <text>a ubiquinone + NADH + 5 H(+)(in) = a ubiquinol + NAD(+) + 4 H(+)(out)</text>
        <dbReference type="Rhea" id="RHEA:29091"/>
        <dbReference type="Rhea" id="RHEA-COMP:9565"/>
        <dbReference type="Rhea" id="RHEA-COMP:9566"/>
        <dbReference type="ChEBI" id="CHEBI:15378"/>
        <dbReference type="ChEBI" id="CHEBI:16389"/>
        <dbReference type="ChEBI" id="CHEBI:17976"/>
        <dbReference type="ChEBI" id="CHEBI:57540"/>
        <dbReference type="ChEBI" id="CHEBI:57945"/>
        <dbReference type="EC" id="7.1.1.2"/>
    </reaction>
</comment>
<dbReference type="PANTHER" id="PTHR42829:SF2">
    <property type="entry name" value="NADH-UBIQUINONE OXIDOREDUCTASE CHAIN 5"/>
    <property type="match status" value="1"/>
</dbReference>
<dbReference type="GO" id="GO:0015990">
    <property type="term" value="P:electron transport coupled proton transport"/>
    <property type="evidence" value="ECO:0007669"/>
    <property type="project" value="TreeGrafter"/>
</dbReference>
<feature type="transmembrane region" description="Helical" evidence="9">
    <location>
        <begin position="318"/>
        <end position="339"/>
    </location>
</feature>
<feature type="transmembrane region" description="Helical" evidence="9">
    <location>
        <begin position="508"/>
        <end position="526"/>
    </location>
</feature>
<protein>
    <recommendedName>
        <fullName evidence="3">NADH:ubiquinone reductase (H(+)-translocating)</fullName>
        <ecNumber evidence="3">7.1.1.2</ecNumber>
    </recommendedName>
    <alternativeName>
        <fullName evidence="7">NADH dehydrogenase subunit 5</fullName>
    </alternativeName>
</protein>
<feature type="transmembrane region" description="Helical" evidence="9">
    <location>
        <begin position="197"/>
        <end position="215"/>
    </location>
</feature>